<name>A0A841GP69_9GAMM</name>
<gene>
    <name evidence="1" type="ORF">HNR75_001155</name>
</gene>
<dbReference type="EMBL" id="JACHGR010000003">
    <property type="protein sequence ID" value="MBB6055273.1"/>
    <property type="molecule type" value="Genomic_DNA"/>
</dbReference>
<proteinExistence type="predicted"/>
<accession>A0A841GP69</accession>
<protein>
    <submittedName>
        <fullName evidence="1">Uncharacterized protein</fullName>
    </submittedName>
</protein>
<keyword evidence="2" id="KW-1185">Reference proteome</keyword>
<evidence type="ECO:0000313" key="1">
    <source>
        <dbReference type="EMBL" id="MBB6055273.1"/>
    </source>
</evidence>
<organism evidence="1 2">
    <name type="scientific">Tolumonas osonensis</name>
    <dbReference type="NCBI Taxonomy" id="675874"/>
    <lineage>
        <taxon>Bacteria</taxon>
        <taxon>Pseudomonadati</taxon>
        <taxon>Pseudomonadota</taxon>
        <taxon>Gammaproteobacteria</taxon>
        <taxon>Aeromonadales</taxon>
        <taxon>Aeromonadaceae</taxon>
        <taxon>Tolumonas</taxon>
    </lineage>
</organism>
<reference evidence="1 2" key="1">
    <citation type="submission" date="2020-08" db="EMBL/GenBank/DDBJ databases">
        <title>Genomic Encyclopedia of Type Strains, Phase IV (KMG-IV): sequencing the most valuable type-strain genomes for metagenomic binning, comparative biology and taxonomic classification.</title>
        <authorList>
            <person name="Goeker M."/>
        </authorList>
    </citation>
    <scope>NUCLEOTIDE SEQUENCE [LARGE SCALE GENOMIC DNA]</scope>
    <source>
        <strain evidence="1 2">DSM 22975</strain>
    </source>
</reference>
<dbReference type="AlphaFoldDB" id="A0A841GP69"/>
<comment type="caution">
    <text evidence="1">The sequence shown here is derived from an EMBL/GenBank/DDBJ whole genome shotgun (WGS) entry which is preliminary data.</text>
</comment>
<dbReference type="Proteomes" id="UP000585721">
    <property type="component" value="Unassembled WGS sequence"/>
</dbReference>
<sequence length="44" mass="4711">MSFQIKVSYSQGNGLPKESLIASVFIISSANGIPFNSVVNESIH</sequence>
<evidence type="ECO:0000313" key="2">
    <source>
        <dbReference type="Proteomes" id="UP000585721"/>
    </source>
</evidence>